<sequence length="497" mass="55501">MNVIQRNIHIALAIFISFCLIFYIRLGLPIPARDSSSFLPTALWIAKGLDWLNPLAPHLDLTRPDNSIPRFVYHGWLYPYLIGIASPSADWMSLFLTNSLFIAAEALIYAVLLKYATHSPLLLVSAVLIFFLSILSFSYRPDVIATFLIFLIAFVRLHSASTNPLLPGFLFALLFLSQPNSCLIVAPVYAALEFERQKPKQALTTLAFVGAIAFALIALAFFFFYPFPIADWISGIVSQAAYFSQRKEYFSFVKFLVADPEFPLLIVFMAISGLFVLTKLFTNKPRTVTVFSRLLIALTVSYMFFTAIRVPPANYNIIQFVPAMTYYMVYSIDRYRPQAKWFWLSLTAFVVIFGVVAAFNLSRKLVQTIVSAQDPAASYGQSAARIATVLSACPDVAAAFNVAFSMTTIEQMTKTHFIRDLSEMNDHSYDAYVTTLNGTSSVPAIESFEVIYANENAGIRLLGVPLSNSRNAYGLAILLNKDNHCDKAHLQTLAAKE</sequence>
<feature type="transmembrane region" description="Helical" evidence="1">
    <location>
        <begin position="6"/>
        <end position="26"/>
    </location>
</feature>
<keyword evidence="1" id="KW-1133">Transmembrane helix</keyword>
<dbReference type="KEGG" id="bid:Bind_1799"/>
<keyword evidence="3" id="KW-1185">Reference proteome</keyword>
<feature type="transmembrane region" description="Helical" evidence="1">
    <location>
        <begin position="165"/>
        <end position="190"/>
    </location>
</feature>
<accession>B2IDJ1</accession>
<reference evidence="2 3" key="2">
    <citation type="journal article" date="2010" name="J. Bacteriol.">
        <title>Complete genome sequence of Beijerinckia indica subsp. indica.</title>
        <authorList>
            <person name="Tamas I."/>
            <person name="Dedysh S.N."/>
            <person name="Liesack W."/>
            <person name="Stott M.B."/>
            <person name="Alam M."/>
            <person name="Murrell J.C."/>
            <person name="Dunfield P.F."/>
        </authorList>
    </citation>
    <scope>NUCLEOTIDE SEQUENCE [LARGE SCALE GENOMIC DNA]</scope>
    <source>
        <strain evidence="3">ATCC 9039 / DSM 1715 / NCIMB 8712</strain>
    </source>
</reference>
<feature type="transmembrane region" description="Helical" evidence="1">
    <location>
        <begin position="202"/>
        <end position="225"/>
    </location>
</feature>
<evidence type="ECO:0000313" key="3">
    <source>
        <dbReference type="Proteomes" id="UP000001695"/>
    </source>
</evidence>
<feature type="transmembrane region" description="Helical" evidence="1">
    <location>
        <begin position="118"/>
        <end position="136"/>
    </location>
</feature>
<feature type="transmembrane region" description="Helical" evidence="1">
    <location>
        <begin position="288"/>
        <end position="307"/>
    </location>
</feature>
<dbReference type="AlphaFoldDB" id="B2IDJ1"/>
<keyword evidence="1" id="KW-0472">Membrane</keyword>
<feature type="transmembrane region" description="Helical" evidence="1">
    <location>
        <begin position="262"/>
        <end position="281"/>
    </location>
</feature>
<dbReference type="HOGENOM" id="CLU_548217_0_0_5"/>
<proteinExistence type="predicted"/>
<protein>
    <recommendedName>
        <fullName evidence="4">Glycosyltransferase RgtA/B/C/D-like domain-containing protein</fullName>
    </recommendedName>
</protein>
<evidence type="ECO:0000256" key="1">
    <source>
        <dbReference type="SAM" id="Phobius"/>
    </source>
</evidence>
<feature type="transmembrane region" description="Helical" evidence="1">
    <location>
        <begin position="341"/>
        <end position="361"/>
    </location>
</feature>
<name>B2IDJ1_BEII9</name>
<organism evidence="2 3">
    <name type="scientific">Beijerinckia indica subsp. indica (strain ATCC 9039 / DSM 1715 / NCIMB 8712)</name>
    <dbReference type="NCBI Taxonomy" id="395963"/>
    <lineage>
        <taxon>Bacteria</taxon>
        <taxon>Pseudomonadati</taxon>
        <taxon>Pseudomonadota</taxon>
        <taxon>Alphaproteobacteria</taxon>
        <taxon>Hyphomicrobiales</taxon>
        <taxon>Beijerinckiaceae</taxon>
        <taxon>Beijerinckia</taxon>
    </lineage>
</organism>
<evidence type="ECO:0000313" key="2">
    <source>
        <dbReference type="EMBL" id="ACB95427.1"/>
    </source>
</evidence>
<reference evidence="3" key="1">
    <citation type="submission" date="2008-03" db="EMBL/GenBank/DDBJ databases">
        <title>Complete sequence of chromosome of Beijerinckia indica subsp. indica ATCC 9039.</title>
        <authorList>
            <consortium name="US DOE Joint Genome Institute"/>
            <person name="Copeland A."/>
            <person name="Lucas S."/>
            <person name="Lapidus A."/>
            <person name="Glavina del Rio T."/>
            <person name="Dalin E."/>
            <person name="Tice H."/>
            <person name="Bruce D."/>
            <person name="Goodwin L."/>
            <person name="Pitluck S."/>
            <person name="LaButti K."/>
            <person name="Schmutz J."/>
            <person name="Larimer F."/>
            <person name="Land M."/>
            <person name="Hauser L."/>
            <person name="Kyrpides N."/>
            <person name="Mikhailova N."/>
            <person name="Dunfield P.F."/>
            <person name="Dedysh S.N."/>
            <person name="Liesack W."/>
            <person name="Saw J.H."/>
            <person name="Alam M."/>
            <person name="Chen Y."/>
            <person name="Murrell J.C."/>
            <person name="Richardson P."/>
        </authorList>
    </citation>
    <scope>NUCLEOTIDE SEQUENCE [LARGE SCALE GENOMIC DNA]</scope>
    <source>
        <strain evidence="3">ATCC 9039 / DSM 1715 / NCIMB 8712</strain>
    </source>
</reference>
<dbReference type="Proteomes" id="UP000001695">
    <property type="component" value="Chromosome"/>
</dbReference>
<keyword evidence="1" id="KW-0812">Transmembrane</keyword>
<dbReference type="EMBL" id="CP001016">
    <property type="protein sequence ID" value="ACB95427.1"/>
    <property type="molecule type" value="Genomic_DNA"/>
</dbReference>
<gene>
    <name evidence="2" type="ordered locus">Bind_1799</name>
</gene>
<evidence type="ECO:0008006" key="4">
    <source>
        <dbReference type="Google" id="ProtNLM"/>
    </source>
</evidence>
<feature type="transmembrane region" description="Helical" evidence="1">
    <location>
        <begin position="91"/>
        <end position="112"/>
    </location>
</feature>
<feature type="transmembrane region" description="Helical" evidence="1">
    <location>
        <begin position="313"/>
        <end position="329"/>
    </location>
</feature>